<dbReference type="InterPro" id="IPR019821">
    <property type="entry name" value="Kinesin_motor_CS"/>
</dbReference>
<dbReference type="EMBL" id="LUCM01005823">
    <property type="protein sequence ID" value="KAA0192208.1"/>
    <property type="molecule type" value="Genomic_DNA"/>
</dbReference>
<keyword evidence="7" id="KW-1185">Reference proteome</keyword>
<evidence type="ECO:0000256" key="3">
    <source>
        <dbReference type="PROSITE-ProRule" id="PRU00283"/>
    </source>
</evidence>
<dbReference type="GO" id="GO:0003777">
    <property type="term" value="F:microtubule motor activity"/>
    <property type="evidence" value="ECO:0007669"/>
    <property type="project" value="InterPro"/>
</dbReference>
<dbReference type="Gene3D" id="3.40.850.10">
    <property type="entry name" value="Kinesin motor domain"/>
    <property type="match status" value="1"/>
</dbReference>
<dbReference type="PRINTS" id="PR00380">
    <property type="entry name" value="KINESINHEAVY"/>
</dbReference>
<keyword evidence="2 3" id="KW-0067">ATP-binding</keyword>
<dbReference type="OrthoDB" id="3176171at2759"/>
<dbReference type="PANTHER" id="PTHR47117:SF5">
    <property type="entry name" value="KINESIN-LIKE PROTEIN KIF14"/>
    <property type="match status" value="1"/>
</dbReference>
<protein>
    <recommendedName>
        <fullName evidence="4">Kinesin-like protein</fullName>
    </recommendedName>
</protein>
<dbReference type="AlphaFoldDB" id="A0A8E0RVP5"/>
<keyword evidence="1 3" id="KW-0547">Nucleotide-binding</keyword>
<evidence type="ECO:0000313" key="7">
    <source>
        <dbReference type="Proteomes" id="UP000728185"/>
    </source>
</evidence>
<dbReference type="PANTHER" id="PTHR47117">
    <property type="entry name" value="STAR-RELATED LIPID TRANSFER PROTEIN 9"/>
    <property type="match status" value="1"/>
</dbReference>
<dbReference type="PROSITE" id="PS00411">
    <property type="entry name" value="KINESIN_MOTOR_1"/>
    <property type="match status" value="1"/>
</dbReference>
<feature type="domain" description="Kinesin motor" evidence="5">
    <location>
        <begin position="58"/>
        <end position="410"/>
    </location>
</feature>
<dbReference type="InterPro" id="IPR027417">
    <property type="entry name" value="P-loop_NTPase"/>
</dbReference>
<dbReference type="InterPro" id="IPR001752">
    <property type="entry name" value="Kinesin_motor_dom"/>
</dbReference>
<gene>
    <name evidence="6" type="ORF">FBUS_03662</name>
</gene>
<dbReference type="GO" id="GO:0007018">
    <property type="term" value="P:microtubule-based movement"/>
    <property type="evidence" value="ECO:0007669"/>
    <property type="project" value="InterPro"/>
</dbReference>
<evidence type="ECO:0000256" key="2">
    <source>
        <dbReference type="ARBA" id="ARBA00022840"/>
    </source>
</evidence>
<dbReference type="Proteomes" id="UP000728185">
    <property type="component" value="Unassembled WGS sequence"/>
</dbReference>
<name>A0A8E0RVP5_9TREM</name>
<dbReference type="InterPro" id="IPR036961">
    <property type="entry name" value="Kinesin_motor_dom_sf"/>
</dbReference>
<comment type="similarity">
    <text evidence="3 4">Belongs to the TRAFAC class myosin-kinesin ATPase superfamily. Kinesin family.</text>
</comment>
<sequence>MSPSLGLFRHTFNYHCCCPRASFLFTVSGTVHNVEDPALLDSELGADAETSVVSMPKPGIVCLHSRRPSDSSTRQFVFDHTFWSCTRDTCLTNTPFSDQVDVYKALAFPLLMRALEGYNACLFAYGMTSSGKTFSITGPPENPGIIPRMVDDLFTQVGVRQSAECAYAVEMSYFEIYNERIRDLLSDRTGQTSGLSVREHPTTGPYVEGLCRMGVRSKTDVMGWLRVGNRQRTVAATTWNEQSSRSHTVFTLFLTRRTVAKYPFGDMIENVYTSQINVVDLAGSERQMSSKPLNERLHESCHINKSLFNLGKVISQLARNNAPKMDLIPPKTDPRGRAKLKEPLEWYTPSRLASKKSGYVSYRDSVLTWLLRDSLGGNAMTAMLATISPSARHMEETLATLNYAKKAQSIVNNAVINEDPQGRVIRQLIAEVNRLRQESSVRCEPGSPQAFEVARLREVLVARENEVRELSRQLAERSFGTQTASPAQASCDSVSTVVPVSSGSTRAPLVVDQMTSPIMFASPLNFHSVTRFATLIRTTIIITLAWQ</sequence>
<dbReference type="GO" id="GO:0005874">
    <property type="term" value="C:microtubule"/>
    <property type="evidence" value="ECO:0007669"/>
    <property type="project" value="UniProtKB-KW"/>
</dbReference>
<keyword evidence="4" id="KW-0493">Microtubule</keyword>
<dbReference type="GO" id="GO:0005524">
    <property type="term" value="F:ATP binding"/>
    <property type="evidence" value="ECO:0007669"/>
    <property type="project" value="UniProtKB-UniRule"/>
</dbReference>
<evidence type="ECO:0000256" key="4">
    <source>
        <dbReference type="RuleBase" id="RU000394"/>
    </source>
</evidence>
<dbReference type="SUPFAM" id="SSF52540">
    <property type="entry name" value="P-loop containing nucleoside triphosphate hydrolases"/>
    <property type="match status" value="1"/>
</dbReference>
<keyword evidence="3 4" id="KW-0505">Motor protein</keyword>
<organism evidence="6 7">
    <name type="scientific">Fasciolopsis buskii</name>
    <dbReference type="NCBI Taxonomy" id="27845"/>
    <lineage>
        <taxon>Eukaryota</taxon>
        <taxon>Metazoa</taxon>
        <taxon>Spiralia</taxon>
        <taxon>Lophotrochozoa</taxon>
        <taxon>Platyhelminthes</taxon>
        <taxon>Trematoda</taxon>
        <taxon>Digenea</taxon>
        <taxon>Plagiorchiida</taxon>
        <taxon>Echinostomata</taxon>
        <taxon>Echinostomatoidea</taxon>
        <taxon>Fasciolidae</taxon>
        <taxon>Fasciolopsis</taxon>
    </lineage>
</organism>
<comment type="caution">
    <text evidence="6">The sequence shown here is derived from an EMBL/GenBank/DDBJ whole genome shotgun (WGS) entry which is preliminary data.</text>
</comment>
<evidence type="ECO:0000259" key="5">
    <source>
        <dbReference type="PROSITE" id="PS50067"/>
    </source>
</evidence>
<accession>A0A8E0RVP5</accession>
<reference evidence="6" key="1">
    <citation type="submission" date="2019-05" db="EMBL/GenBank/DDBJ databases">
        <title>Annotation for the trematode Fasciolopsis buski.</title>
        <authorList>
            <person name="Choi Y.-J."/>
        </authorList>
    </citation>
    <scope>NUCLEOTIDE SEQUENCE</scope>
    <source>
        <strain evidence="6">HT</strain>
        <tissue evidence="6">Whole worm</tissue>
    </source>
</reference>
<dbReference type="Pfam" id="PF00225">
    <property type="entry name" value="Kinesin"/>
    <property type="match status" value="1"/>
</dbReference>
<dbReference type="SMART" id="SM00129">
    <property type="entry name" value="KISc"/>
    <property type="match status" value="1"/>
</dbReference>
<evidence type="ECO:0000256" key="1">
    <source>
        <dbReference type="ARBA" id="ARBA00022741"/>
    </source>
</evidence>
<feature type="binding site" evidence="3">
    <location>
        <begin position="126"/>
        <end position="133"/>
    </location>
    <ligand>
        <name>ATP</name>
        <dbReference type="ChEBI" id="CHEBI:30616"/>
    </ligand>
</feature>
<dbReference type="PROSITE" id="PS50067">
    <property type="entry name" value="KINESIN_MOTOR_2"/>
    <property type="match status" value="1"/>
</dbReference>
<proteinExistence type="inferred from homology"/>
<evidence type="ECO:0000313" key="6">
    <source>
        <dbReference type="EMBL" id="KAA0192208.1"/>
    </source>
</evidence>
<dbReference type="GO" id="GO:0008017">
    <property type="term" value="F:microtubule binding"/>
    <property type="evidence" value="ECO:0007669"/>
    <property type="project" value="InterPro"/>
</dbReference>